<keyword evidence="3" id="KW-1185">Reference proteome</keyword>
<name>A0AAN6T658_9PEZI</name>
<gene>
    <name evidence="2" type="ORF">N658DRAFT_122444</name>
</gene>
<evidence type="ECO:0000313" key="2">
    <source>
        <dbReference type="EMBL" id="KAK4105509.1"/>
    </source>
</evidence>
<dbReference type="EMBL" id="MU863625">
    <property type="protein sequence ID" value="KAK4105509.1"/>
    <property type="molecule type" value="Genomic_DNA"/>
</dbReference>
<reference evidence="2" key="2">
    <citation type="submission" date="2023-05" db="EMBL/GenBank/DDBJ databases">
        <authorList>
            <consortium name="Lawrence Berkeley National Laboratory"/>
            <person name="Steindorff A."/>
            <person name="Hensen N."/>
            <person name="Bonometti L."/>
            <person name="Westerberg I."/>
            <person name="Brannstrom I.O."/>
            <person name="Guillou S."/>
            <person name="Cros-Aarteil S."/>
            <person name="Calhoun S."/>
            <person name="Haridas S."/>
            <person name="Kuo A."/>
            <person name="Mondo S."/>
            <person name="Pangilinan J."/>
            <person name="Riley R."/>
            <person name="Labutti K."/>
            <person name="Andreopoulos B."/>
            <person name="Lipzen A."/>
            <person name="Chen C."/>
            <person name="Yanf M."/>
            <person name="Daum C."/>
            <person name="Ng V."/>
            <person name="Clum A."/>
            <person name="Ohm R."/>
            <person name="Martin F."/>
            <person name="Silar P."/>
            <person name="Natvig D."/>
            <person name="Lalanne C."/>
            <person name="Gautier V."/>
            <person name="Ament-Velasquez S.L."/>
            <person name="Kruys A."/>
            <person name="Hutchinson M.I."/>
            <person name="Powell A.J."/>
            <person name="Barry K."/>
            <person name="Miller A.N."/>
            <person name="Grigoriev I.V."/>
            <person name="Debuchy R."/>
            <person name="Gladieux P."/>
            <person name="Thoren M.H."/>
            <person name="Johannesson H."/>
        </authorList>
    </citation>
    <scope>NUCLEOTIDE SEQUENCE</scope>
    <source>
        <strain evidence="2">CBS 757.83</strain>
    </source>
</reference>
<comment type="caution">
    <text evidence="2">The sequence shown here is derived from an EMBL/GenBank/DDBJ whole genome shotgun (WGS) entry which is preliminary data.</text>
</comment>
<feature type="region of interest" description="Disordered" evidence="1">
    <location>
        <begin position="30"/>
        <end position="52"/>
    </location>
</feature>
<proteinExistence type="predicted"/>
<dbReference type="Proteomes" id="UP001305647">
    <property type="component" value="Unassembled WGS sequence"/>
</dbReference>
<organism evidence="2 3">
    <name type="scientific">Parathielavia hyrcaniae</name>
    <dbReference type="NCBI Taxonomy" id="113614"/>
    <lineage>
        <taxon>Eukaryota</taxon>
        <taxon>Fungi</taxon>
        <taxon>Dikarya</taxon>
        <taxon>Ascomycota</taxon>
        <taxon>Pezizomycotina</taxon>
        <taxon>Sordariomycetes</taxon>
        <taxon>Sordariomycetidae</taxon>
        <taxon>Sordariales</taxon>
        <taxon>Chaetomiaceae</taxon>
        <taxon>Parathielavia</taxon>
    </lineage>
</organism>
<protein>
    <submittedName>
        <fullName evidence="2">Uncharacterized protein</fullName>
    </submittedName>
</protein>
<dbReference type="AlphaFoldDB" id="A0AAN6T658"/>
<evidence type="ECO:0000256" key="1">
    <source>
        <dbReference type="SAM" id="MobiDB-lite"/>
    </source>
</evidence>
<evidence type="ECO:0000313" key="3">
    <source>
        <dbReference type="Proteomes" id="UP001305647"/>
    </source>
</evidence>
<accession>A0AAN6T658</accession>
<sequence>MGRKVAMTLHAGSLRKVGIHGKECSSSNGTRIRYHDGDFHGSRRPVGKSRYPPMTVPKAGRDRLTRRREGEADRAPYPLADIGLYRRGALYYIVYSPLSRTRLRRRLAERVRGGGCTVQCVVLLAPIGGAGDLILGRWDHAPSCFLARRGCELGQKEGRL</sequence>
<reference evidence="2" key="1">
    <citation type="journal article" date="2023" name="Mol. Phylogenet. Evol.">
        <title>Genome-scale phylogeny and comparative genomics of the fungal order Sordariales.</title>
        <authorList>
            <person name="Hensen N."/>
            <person name="Bonometti L."/>
            <person name="Westerberg I."/>
            <person name="Brannstrom I.O."/>
            <person name="Guillou S."/>
            <person name="Cros-Aarteil S."/>
            <person name="Calhoun S."/>
            <person name="Haridas S."/>
            <person name="Kuo A."/>
            <person name="Mondo S."/>
            <person name="Pangilinan J."/>
            <person name="Riley R."/>
            <person name="LaButti K."/>
            <person name="Andreopoulos B."/>
            <person name="Lipzen A."/>
            <person name="Chen C."/>
            <person name="Yan M."/>
            <person name="Daum C."/>
            <person name="Ng V."/>
            <person name="Clum A."/>
            <person name="Steindorff A."/>
            <person name="Ohm R.A."/>
            <person name="Martin F."/>
            <person name="Silar P."/>
            <person name="Natvig D.O."/>
            <person name="Lalanne C."/>
            <person name="Gautier V."/>
            <person name="Ament-Velasquez S.L."/>
            <person name="Kruys A."/>
            <person name="Hutchinson M.I."/>
            <person name="Powell A.J."/>
            <person name="Barry K."/>
            <person name="Miller A.N."/>
            <person name="Grigoriev I.V."/>
            <person name="Debuchy R."/>
            <person name="Gladieux P."/>
            <person name="Hiltunen Thoren M."/>
            <person name="Johannesson H."/>
        </authorList>
    </citation>
    <scope>NUCLEOTIDE SEQUENCE</scope>
    <source>
        <strain evidence="2">CBS 757.83</strain>
    </source>
</reference>